<accession>A0A1C7MU21</accession>
<dbReference type="InParanoid" id="A0A1C7MU21"/>
<keyword evidence="4" id="KW-1185">Reference proteome</keyword>
<feature type="region of interest" description="Disordered" evidence="2">
    <location>
        <begin position="166"/>
        <end position="227"/>
    </location>
</feature>
<gene>
    <name evidence="3" type="ORF">A0J61_11611</name>
</gene>
<protein>
    <submittedName>
        <fullName evidence="3">Uncharacterized protein</fullName>
    </submittedName>
</protein>
<feature type="compositionally biased region" description="Acidic residues" evidence="2">
    <location>
        <begin position="176"/>
        <end position="190"/>
    </location>
</feature>
<feature type="coiled-coil region" evidence="1">
    <location>
        <begin position="2"/>
        <end position="36"/>
    </location>
</feature>
<comment type="caution">
    <text evidence="3">The sequence shown here is derived from an EMBL/GenBank/DDBJ whole genome shotgun (WGS) entry which is preliminary data.</text>
</comment>
<evidence type="ECO:0000313" key="4">
    <source>
        <dbReference type="Proteomes" id="UP000093000"/>
    </source>
</evidence>
<dbReference type="EMBL" id="LUGH01002252">
    <property type="protein sequence ID" value="OBZ80340.1"/>
    <property type="molecule type" value="Genomic_DNA"/>
</dbReference>
<organism evidence="3 4">
    <name type="scientific">Choanephora cucurbitarum</name>
    <dbReference type="NCBI Taxonomy" id="101091"/>
    <lineage>
        <taxon>Eukaryota</taxon>
        <taxon>Fungi</taxon>
        <taxon>Fungi incertae sedis</taxon>
        <taxon>Mucoromycota</taxon>
        <taxon>Mucoromycotina</taxon>
        <taxon>Mucoromycetes</taxon>
        <taxon>Mucorales</taxon>
        <taxon>Mucorineae</taxon>
        <taxon>Choanephoraceae</taxon>
        <taxon>Choanephoroideae</taxon>
        <taxon>Choanephora</taxon>
    </lineage>
</organism>
<feature type="non-terminal residue" evidence="3">
    <location>
        <position position="227"/>
    </location>
</feature>
<keyword evidence="1" id="KW-0175">Coiled coil</keyword>
<evidence type="ECO:0000256" key="1">
    <source>
        <dbReference type="SAM" id="Coils"/>
    </source>
</evidence>
<evidence type="ECO:0000256" key="2">
    <source>
        <dbReference type="SAM" id="MobiDB-lite"/>
    </source>
</evidence>
<dbReference type="AlphaFoldDB" id="A0A1C7MU21"/>
<proteinExistence type="predicted"/>
<evidence type="ECO:0000313" key="3">
    <source>
        <dbReference type="EMBL" id="OBZ80340.1"/>
    </source>
</evidence>
<name>A0A1C7MU21_9FUNG</name>
<sequence>MSQDTQAKLDLILSKLDELNERLQRLESQQNIAEAGKKRGTSVIPFPSYLDEQRGKMKKLIVSTKLIKRALEDTEGNENTEVAYKIFQQACFTQASDMVHRVYLNKPVSWSKVTMSFRLNAVDKANVSIKAITKYDPANFEDNWAVLHLVRRAYSNNASEKVIEERMSSLAKEAPSEEEVPEQDAIDDTSSETSEPSSSEDEEEAPVSLKRKSVSSPVPLGLSKKKA</sequence>
<reference evidence="3 4" key="1">
    <citation type="submission" date="2016-03" db="EMBL/GenBank/DDBJ databases">
        <title>Choanephora cucurbitarum.</title>
        <authorList>
            <person name="Min B."/>
            <person name="Park H."/>
            <person name="Park J.-H."/>
            <person name="Shin H.-D."/>
            <person name="Choi I.-G."/>
        </authorList>
    </citation>
    <scope>NUCLEOTIDE SEQUENCE [LARGE SCALE GENOMIC DNA]</scope>
    <source>
        <strain evidence="3 4">KUS-F28377</strain>
    </source>
</reference>
<dbReference type="Proteomes" id="UP000093000">
    <property type="component" value="Unassembled WGS sequence"/>
</dbReference>